<proteinExistence type="inferred from homology"/>
<dbReference type="InterPro" id="IPR045093">
    <property type="entry name" value="Cullin"/>
</dbReference>
<dbReference type="InterPro" id="IPR016159">
    <property type="entry name" value="Cullin_repeat-like_dom_sf"/>
</dbReference>
<dbReference type="Gene3D" id="1.20.1310.10">
    <property type="entry name" value="Cullin Repeats"/>
    <property type="match status" value="2"/>
</dbReference>
<evidence type="ECO:0000313" key="4">
    <source>
        <dbReference type="Proteomes" id="UP001237642"/>
    </source>
</evidence>
<dbReference type="GO" id="GO:0031625">
    <property type="term" value="F:ubiquitin protein ligase binding"/>
    <property type="evidence" value="ECO:0007669"/>
    <property type="project" value="InterPro"/>
</dbReference>
<dbReference type="PANTHER" id="PTHR11932">
    <property type="entry name" value="CULLIN"/>
    <property type="match status" value="1"/>
</dbReference>
<evidence type="ECO:0000256" key="1">
    <source>
        <dbReference type="ARBA" id="ARBA00006019"/>
    </source>
</evidence>
<dbReference type="Proteomes" id="UP001237642">
    <property type="component" value="Unassembled WGS sequence"/>
</dbReference>
<reference evidence="3" key="2">
    <citation type="submission" date="2023-05" db="EMBL/GenBank/DDBJ databases">
        <authorList>
            <person name="Schelkunov M.I."/>
        </authorList>
    </citation>
    <scope>NUCLEOTIDE SEQUENCE</scope>
    <source>
        <strain evidence="3">Hsosn_3</strain>
        <tissue evidence="3">Leaf</tissue>
    </source>
</reference>
<accession>A0AAD8JFR3</accession>
<dbReference type="EMBL" id="JAUIZM010000001">
    <property type="protein sequence ID" value="KAK1401652.1"/>
    <property type="molecule type" value="Genomic_DNA"/>
</dbReference>
<comment type="caution">
    <text evidence="3">The sequence shown here is derived from an EMBL/GenBank/DDBJ whole genome shotgun (WGS) entry which is preliminary data.</text>
</comment>
<evidence type="ECO:0000313" key="3">
    <source>
        <dbReference type="EMBL" id="KAK1401652.1"/>
    </source>
</evidence>
<organism evidence="3 4">
    <name type="scientific">Heracleum sosnowskyi</name>
    <dbReference type="NCBI Taxonomy" id="360622"/>
    <lineage>
        <taxon>Eukaryota</taxon>
        <taxon>Viridiplantae</taxon>
        <taxon>Streptophyta</taxon>
        <taxon>Embryophyta</taxon>
        <taxon>Tracheophyta</taxon>
        <taxon>Spermatophyta</taxon>
        <taxon>Magnoliopsida</taxon>
        <taxon>eudicotyledons</taxon>
        <taxon>Gunneridae</taxon>
        <taxon>Pentapetalae</taxon>
        <taxon>asterids</taxon>
        <taxon>campanulids</taxon>
        <taxon>Apiales</taxon>
        <taxon>Apiaceae</taxon>
        <taxon>Apioideae</taxon>
        <taxon>apioid superclade</taxon>
        <taxon>Tordylieae</taxon>
        <taxon>Tordyliinae</taxon>
        <taxon>Heracleum</taxon>
    </lineage>
</organism>
<evidence type="ECO:0000259" key="2">
    <source>
        <dbReference type="Pfam" id="PF00888"/>
    </source>
</evidence>
<name>A0AAD8JFR3_9APIA</name>
<protein>
    <submittedName>
        <fullName evidence="3">Cullin domain-containing protein</fullName>
    </submittedName>
</protein>
<dbReference type="SUPFAM" id="SSF74788">
    <property type="entry name" value="Cullin repeat-like"/>
    <property type="match status" value="1"/>
</dbReference>
<dbReference type="AlphaFoldDB" id="A0AAD8JFR3"/>
<sequence length="318" mass="36570">MVCVKVSFSQNKQIIALLILPRKMRQIIKWEEGLKVVEECIEKARMILDGYQPTQLFTSEDYIKYYDCIYYMSVQRDPCSYSPQLCERFKRALQESIAMRVLPSLWDKSDSSLLLELTNMWARYKKMANCLGGIFQYLERGQTGDSLAQVSARCFHDLVCFEHYQEFQAAAISLNHKDRDEETPLNRDLLQNVSSFFVDMGVGLGKKFYYNHFEKAVLADAASYYSQLASWWRVSYSFTVYVQKTALCLAKEKARASQFLYQDSVEKLLQVAQSHMLNQVSNQLLEMKKAESSNGGSVEELLSLCANLNLEDGSSSMC</sequence>
<feature type="domain" description="Cullin N-terminal" evidence="2">
    <location>
        <begin position="56"/>
        <end position="289"/>
    </location>
</feature>
<comment type="similarity">
    <text evidence="1">Belongs to the cullin family.</text>
</comment>
<dbReference type="GO" id="GO:0006511">
    <property type="term" value="P:ubiquitin-dependent protein catabolic process"/>
    <property type="evidence" value="ECO:0007669"/>
    <property type="project" value="InterPro"/>
</dbReference>
<dbReference type="InterPro" id="IPR001373">
    <property type="entry name" value="Cullin_N"/>
</dbReference>
<dbReference type="Pfam" id="PF00888">
    <property type="entry name" value="Cullin"/>
    <property type="match status" value="1"/>
</dbReference>
<keyword evidence="4" id="KW-1185">Reference proteome</keyword>
<gene>
    <name evidence="3" type="ORF">POM88_001257</name>
</gene>
<reference evidence="3" key="1">
    <citation type="submission" date="2023-02" db="EMBL/GenBank/DDBJ databases">
        <title>Genome of toxic invasive species Heracleum sosnowskyi carries increased number of genes despite the absence of recent whole-genome duplications.</title>
        <authorList>
            <person name="Schelkunov M."/>
            <person name="Shtratnikova V."/>
            <person name="Makarenko M."/>
            <person name="Klepikova A."/>
            <person name="Omelchenko D."/>
            <person name="Novikova G."/>
            <person name="Obukhova E."/>
            <person name="Bogdanov V."/>
            <person name="Penin A."/>
            <person name="Logacheva M."/>
        </authorList>
    </citation>
    <scope>NUCLEOTIDE SEQUENCE</scope>
    <source>
        <strain evidence="3">Hsosn_3</strain>
        <tissue evidence="3">Leaf</tissue>
    </source>
</reference>